<evidence type="ECO:0000256" key="4">
    <source>
        <dbReference type="ARBA" id="ARBA00022989"/>
    </source>
</evidence>
<comment type="subcellular location">
    <subcellularLocation>
        <location evidence="1">Membrane</location>
        <topology evidence="1">Multi-pass membrane protein</topology>
    </subcellularLocation>
</comment>
<dbReference type="PANTHER" id="PTHR30569">
    <property type="entry name" value="CYTOSINE TRANSPORTER CODB"/>
    <property type="match status" value="1"/>
</dbReference>
<feature type="transmembrane region" description="Helical" evidence="6">
    <location>
        <begin position="199"/>
        <end position="219"/>
    </location>
</feature>
<sequence length="324" mass="34436">MQELVNSNDYERQPVPKEERQAWYRLSAVWIAIGIDLSSVLLRVQVGNGLSFGHALAAVFVGSLILAAMSAASAYVGAATGLSTALLTRQIFGECGAKLISLILGVSLLGWFGVQAGFFAENAHAVTHSVFGLNWNVQWLAVIGGLLMMTSAIYGYRSIEKLSVVAVPLLVILIFLAIGLAGVRYGWAALHHPAIQPLSFGMAVSLVIGIFVVGAVIAPDIARWARTKTEAILAAFVGFLIGNSFMLVVAIILSKLTNTENLTQIFIGLGLGIPAIIVLTLAQWTTNTNNLYSSSLGFSVVFTKVPKRLIAMVAGILATGLAYF</sequence>
<dbReference type="PANTHER" id="PTHR30569:SF0">
    <property type="entry name" value="CYTOSINE PERMEASE"/>
    <property type="match status" value="1"/>
</dbReference>
<evidence type="ECO:0000256" key="3">
    <source>
        <dbReference type="ARBA" id="ARBA00022692"/>
    </source>
</evidence>
<organism evidence="7 8">
    <name type="scientific">Kyrpidia spormannii</name>
    <dbReference type="NCBI Taxonomy" id="2055160"/>
    <lineage>
        <taxon>Bacteria</taxon>
        <taxon>Bacillati</taxon>
        <taxon>Bacillota</taxon>
        <taxon>Bacilli</taxon>
        <taxon>Bacillales</taxon>
        <taxon>Alicyclobacillaceae</taxon>
        <taxon>Kyrpidia</taxon>
    </lineage>
</organism>
<dbReference type="Pfam" id="PF02133">
    <property type="entry name" value="Transp_cyt_pur"/>
    <property type="match status" value="1"/>
</dbReference>
<evidence type="ECO:0000256" key="5">
    <source>
        <dbReference type="ARBA" id="ARBA00023136"/>
    </source>
</evidence>
<evidence type="ECO:0000313" key="7">
    <source>
        <dbReference type="EMBL" id="CAB3393674.1"/>
    </source>
</evidence>
<keyword evidence="3 6" id="KW-0812">Transmembrane</keyword>
<dbReference type="InterPro" id="IPR001248">
    <property type="entry name" value="Pur-cyt_permease"/>
</dbReference>
<protein>
    <submittedName>
        <fullName evidence="7">Cytosine permease</fullName>
    </submittedName>
</protein>
<feature type="transmembrane region" description="Helical" evidence="6">
    <location>
        <begin position="139"/>
        <end position="156"/>
    </location>
</feature>
<proteinExistence type="inferred from homology"/>
<evidence type="ECO:0000313" key="8">
    <source>
        <dbReference type="Proteomes" id="UP000502196"/>
    </source>
</evidence>
<dbReference type="GO" id="GO:0015209">
    <property type="term" value="F:cytosine transmembrane transporter activity"/>
    <property type="evidence" value="ECO:0007669"/>
    <property type="project" value="InterPro"/>
</dbReference>
<keyword evidence="4 6" id="KW-1133">Transmembrane helix</keyword>
<feature type="transmembrane region" description="Helical" evidence="6">
    <location>
        <begin position="163"/>
        <end position="187"/>
    </location>
</feature>
<feature type="transmembrane region" description="Helical" evidence="6">
    <location>
        <begin position="54"/>
        <end position="87"/>
    </location>
</feature>
<feature type="transmembrane region" description="Helical" evidence="6">
    <location>
        <begin position="265"/>
        <end position="284"/>
    </location>
</feature>
<evidence type="ECO:0000256" key="2">
    <source>
        <dbReference type="ARBA" id="ARBA00008974"/>
    </source>
</evidence>
<comment type="similarity">
    <text evidence="2">Belongs to the purine-cytosine permease (2.A.39) family.</text>
</comment>
<keyword evidence="5 6" id="KW-0472">Membrane</keyword>
<feature type="transmembrane region" description="Helical" evidence="6">
    <location>
        <begin position="231"/>
        <end position="253"/>
    </location>
</feature>
<feature type="transmembrane region" description="Helical" evidence="6">
    <location>
        <begin position="22"/>
        <end position="42"/>
    </location>
</feature>
<name>A0A6F9E8L8_9BACL</name>
<gene>
    <name evidence="7" type="ORF">COOX1_2027</name>
</gene>
<accession>A0A6F9E8L8</accession>
<dbReference type="EMBL" id="LR792683">
    <property type="protein sequence ID" value="CAB3393674.1"/>
    <property type="molecule type" value="Genomic_DNA"/>
</dbReference>
<feature type="transmembrane region" description="Helical" evidence="6">
    <location>
        <begin position="99"/>
        <end position="119"/>
    </location>
</feature>
<dbReference type="Gene3D" id="1.10.4160.10">
    <property type="entry name" value="Hydantoin permease"/>
    <property type="match status" value="1"/>
</dbReference>
<dbReference type="GO" id="GO:0005886">
    <property type="term" value="C:plasma membrane"/>
    <property type="evidence" value="ECO:0007669"/>
    <property type="project" value="TreeGrafter"/>
</dbReference>
<evidence type="ECO:0000256" key="1">
    <source>
        <dbReference type="ARBA" id="ARBA00004141"/>
    </source>
</evidence>
<dbReference type="InterPro" id="IPR030191">
    <property type="entry name" value="CodB"/>
</dbReference>
<dbReference type="Proteomes" id="UP000502196">
    <property type="component" value="Chromosome"/>
</dbReference>
<dbReference type="RefSeq" id="WP_232059672.1">
    <property type="nucleotide sequence ID" value="NZ_CP047971.1"/>
</dbReference>
<dbReference type="CDD" id="cd11484">
    <property type="entry name" value="SLC-NCS1sbd_CobB-like"/>
    <property type="match status" value="1"/>
</dbReference>
<reference evidence="7 8" key="1">
    <citation type="submission" date="2020-04" db="EMBL/GenBank/DDBJ databases">
        <authorList>
            <person name="Hogendoorn C."/>
        </authorList>
    </citation>
    <scope>NUCLEOTIDE SEQUENCE [LARGE SCALE GENOMIC DNA]</scope>
    <source>
        <strain evidence="7">COOX1</strain>
    </source>
</reference>
<dbReference type="AlphaFoldDB" id="A0A6F9E8L8"/>
<evidence type="ECO:0000256" key="6">
    <source>
        <dbReference type="SAM" id="Phobius"/>
    </source>
</evidence>